<name>A0A3N1PSI7_9GAMM</name>
<feature type="chain" id="PRO_5017973978" description="Phosphate-selective porin O/P" evidence="1">
    <location>
        <begin position="21"/>
        <end position="360"/>
    </location>
</feature>
<accession>A0A3N1PSI7</accession>
<dbReference type="SUPFAM" id="SSF56935">
    <property type="entry name" value="Porins"/>
    <property type="match status" value="1"/>
</dbReference>
<dbReference type="Proteomes" id="UP000268033">
    <property type="component" value="Unassembled WGS sequence"/>
</dbReference>
<dbReference type="AlphaFoldDB" id="A0A3N1PSI7"/>
<evidence type="ECO:0000256" key="1">
    <source>
        <dbReference type="SAM" id="SignalP"/>
    </source>
</evidence>
<feature type="signal peptide" evidence="1">
    <location>
        <begin position="1"/>
        <end position="20"/>
    </location>
</feature>
<gene>
    <name evidence="2" type="ORF">EDC28_104146</name>
</gene>
<protein>
    <recommendedName>
        <fullName evidence="4">Phosphate-selective porin O/P</fullName>
    </recommendedName>
</protein>
<evidence type="ECO:0000313" key="3">
    <source>
        <dbReference type="Proteomes" id="UP000268033"/>
    </source>
</evidence>
<sequence>MKKHLLIAALALTGTQTAIADVKIGGAVRLNYAWKDYDQSNKDKNGEWDIELFRIDINGDDGNWFYSAQYRWYQDFEAIHHAYVGYKFDEDRSVKVGVTLVPFGLLPVSSHGFWFGGTYYLGLEDDYDTGVVYEQKDGDWLFHAAYFHNAEYQSGDRYDRYSFDLAAVDGQRADENGQINLRAERTLHFASSKLKLGASAQIGRLYRYDSKTHDSRWAGALHADWSNDAGWQVQLQEAHYKYDTGTDTVELSAFQFPFPVASEADVVSLNLAKTFTVNNDFVDTVTCYNDHTQTLASGQGVDNSIQNVTGCLLVKGGLYTYIDWIAGKNMWFAGGDGIGFDSPDNNGWHSRLNINIGYYF</sequence>
<dbReference type="STRING" id="584787.GCA_001247655_02585"/>
<reference evidence="2 3" key="1">
    <citation type="submission" date="2018-11" db="EMBL/GenBank/DDBJ databases">
        <title>Genomic Encyclopedia of Type Strains, Phase IV (KMG-IV): sequencing the most valuable type-strain genomes for metagenomic binning, comparative biology and taxonomic classification.</title>
        <authorList>
            <person name="Goeker M."/>
        </authorList>
    </citation>
    <scope>NUCLEOTIDE SEQUENCE [LARGE SCALE GENOMIC DNA]</scope>
    <source>
        <strain evidence="2 3">DSM 21945</strain>
    </source>
</reference>
<dbReference type="EMBL" id="RJUL01000004">
    <property type="protein sequence ID" value="ROQ27496.1"/>
    <property type="molecule type" value="Genomic_DNA"/>
</dbReference>
<dbReference type="RefSeq" id="WP_050658151.1">
    <property type="nucleotide sequence ID" value="NZ_LFWC01000003.1"/>
</dbReference>
<evidence type="ECO:0008006" key="4">
    <source>
        <dbReference type="Google" id="ProtNLM"/>
    </source>
</evidence>
<proteinExistence type="predicted"/>
<keyword evidence="3" id="KW-1185">Reference proteome</keyword>
<keyword evidence="1" id="KW-0732">Signal</keyword>
<organism evidence="2 3">
    <name type="scientific">Gallaecimonas pentaromativorans</name>
    <dbReference type="NCBI Taxonomy" id="584787"/>
    <lineage>
        <taxon>Bacteria</taxon>
        <taxon>Pseudomonadati</taxon>
        <taxon>Pseudomonadota</taxon>
        <taxon>Gammaproteobacteria</taxon>
        <taxon>Enterobacterales</taxon>
        <taxon>Gallaecimonadaceae</taxon>
        <taxon>Gallaecimonas</taxon>
    </lineage>
</organism>
<dbReference type="OrthoDB" id="625456at2"/>
<evidence type="ECO:0000313" key="2">
    <source>
        <dbReference type="EMBL" id="ROQ27496.1"/>
    </source>
</evidence>
<comment type="caution">
    <text evidence="2">The sequence shown here is derived from an EMBL/GenBank/DDBJ whole genome shotgun (WGS) entry which is preliminary data.</text>
</comment>